<dbReference type="InterPro" id="IPR050297">
    <property type="entry name" value="LipidA_mod_glycosyltrf_83"/>
</dbReference>
<keyword evidence="7 8" id="KW-0472">Membrane</keyword>
<dbReference type="InterPro" id="IPR038731">
    <property type="entry name" value="RgtA/B/C-like"/>
</dbReference>
<dbReference type="PANTHER" id="PTHR33908">
    <property type="entry name" value="MANNOSYLTRANSFERASE YKCB-RELATED"/>
    <property type="match status" value="1"/>
</dbReference>
<keyword evidence="5 8" id="KW-0812">Transmembrane</keyword>
<keyword evidence="2" id="KW-1003">Cell membrane</keyword>
<evidence type="ECO:0000256" key="4">
    <source>
        <dbReference type="ARBA" id="ARBA00022679"/>
    </source>
</evidence>
<feature type="transmembrane region" description="Helical" evidence="8">
    <location>
        <begin position="70"/>
        <end position="88"/>
    </location>
</feature>
<feature type="transmembrane region" description="Helical" evidence="8">
    <location>
        <begin position="108"/>
        <end position="129"/>
    </location>
</feature>
<dbReference type="GO" id="GO:0009103">
    <property type="term" value="P:lipopolysaccharide biosynthetic process"/>
    <property type="evidence" value="ECO:0007669"/>
    <property type="project" value="UniProtKB-ARBA"/>
</dbReference>
<comment type="subcellular location">
    <subcellularLocation>
        <location evidence="1">Cell membrane</location>
        <topology evidence="1">Multi-pass membrane protein</topology>
    </subcellularLocation>
</comment>
<sequence>MKNRDAVRWRNPALLIWIILLLAVAFQLPGIFHGLPYYLNIDETYRITTVLGMLQKETLNPEWFGHPAQTIIYSLWLLYQLVYILGSWTGYFDSITEFLVFLSQNPEYVLIPGRVLVFTATILVVYLTYRIGSLFNQYVGLFAAAVVAVSPLLVSQGSLIRNSDIVMALFALLALYFALKAMESSSARDYFLSGIGIGLATATKYPGVIAAILPVVAYVTTFRMNMSRIHLILISAIGSIFAAFMVGPYLFLDFDRTLSFISNEARSVHLSATSEGFFPDLVWLLDKLAFSGIGLACILLALFGLVSGLRTNPKKTALVASFPIVLLIFYAGLDLRWDRWIISMIPFSAILAGMGYWSISEKVSGYIKSGSSKSAFTFIFALILISHPAYASLKAFNNKIIPSTRVIAAKWITENVPQGSGFLVEMHGPQLSLSKYRFFEVFRNRKAIFVQQVRKGSQFSSNYIPNTRYGRFAGAPQKRLQQVLKNKRINYVVLTEFHERYIKEQARLGGQEPFLRIYERLFENSTKIYEIQPQDGILSGHHIKVLKLENETIR</sequence>
<feature type="transmembrane region" description="Helical" evidence="8">
    <location>
        <begin position="165"/>
        <end position="182"/>
    </location>
</feature>
<evidence type="ECO:0000313" key="10">
    <source>
        <dbReference type="EMBL" id="KHF25055.1"/>
    </source>
</evidence>
<feature type="transmembrane region" description="Helical" evidence="8">
    <location>
        <begin position="194"/>
        <end position="219"/>
    </location>
</feature>
<evidence type="ECO:0000256" key="2">
    <source>
        <dbReference type="ARBA" id="ARBA00022475"/>
    </source>
</evidence>
<keyword evidence="4" id="KW-0808">Transferase</keyword>
<evidence type="ECO:0000256" key="5">
    <source>
        <dbReference type="ARBA" id="ARBA00022692"/>
    </source>
</evidence>
<evidence type="ECO:0000256" key="7">
    <source>
        <dbReference type="ARBA" id="ARBA00023136"/>
    </source>
</evidence>
<dbReference type="STRING" id="2340.JV46_04950"/>
<feature type="transmembrane region" description="Helical" evidence="8">
    <location>
        <begin position="339"/>
        <end position="359"/>
    </location>
</feature>
<dbReference type="Proteomes" id="UP000030856">
    <property type="component" value="Unassembled WGS sequence"/>
</dbReference>
<feature type="transmembrane region" description="Helical" evidence="8">
    <location>
        <begin position="371"/>
        <end position="390"/>
    </location>
</feature>
<keyword evidence="6 8" id="KW-1133">Transmembrane helix</keyword>
<organism evidence="10 11">
    <name type="scientific">Solemya velum gill symbiont</name>
    <dbReference type="NCBI Taxonomy" id="2340"/>
    <lineage>
        <taxon>Bacteria</taxon>
        <taxon>Pseudomonadati</taxon>
        <taxon>Pseudomonadota</taxon>
        <taxon>Gammaproteobacteria</taxon>
        <taxon>sulfur-oxidizing symbionts</taxon>
    </lineage>
</organism>
<proteinExistence type="predicted"/>
<comment type="caution">
    <text evidence="10">The sequence shown here is derived from an EMBL/GenBank/DDBJ whole genome shotgun (WGS) entry which is preliminary data.</text>
</comment>
<feature type="transmembrane region" description="Helical" evidence="8">
    <location>
        <begin position="135"/>
        <end position="153"/>
    </location>
</feature>
<accession>A0A0B0H7G7</accession>
<dbReference type="RefSeq" id="WP_162181099.1">
    <property type="nucleotide sequence ID" value="NZ_JRAA01000002.1"/>
</dbReference>
<reference evidence="10 11" key="1">
    <citation type="journal article" date="2014" name="BMC Genomics">
        <title>The genome of the intracellular bacterium of the coastal bivalve, Solemya velum: a blueprint for thriving in and out of symbiosis.</title>
        <authorList>
            <person name="Dmytrenko O."/>
            <person name="Russell S.L."/>
            <person name="Loo W.T."/>
            <person name="Fontanez K.M."/>
            <person name="Liao L."/>
            <person name="Roeselers G."/>
            <person name="Sharma R."/>
            <person name="Stewart F.J."/>
            <person name="Newton I.L."/>
            <person name="Woyke T."/>
            <person name="Wu D."/>
            <person name="Lang J.M."/>
            <person name="Eisen J.A."/>
            <person name="Cavanaugh C.M."/>
        </authorList>
    </citation>
    <scope>NUCLEOTIDE SEQUENCE [LARGE SCALE GENOMIC DNA]</scope>
    <source>
        <strain evidence="10 11">WH</strain>
    </source>
</reference>
<gene>
    <name evidence="10" type="ORF">JV46_04950</name>
</gene>
<evidence type="ECO:0000259" key="9">
    <source>
        <dbReference type="Pfam" id="PF13231"/>
    </source>
</evidence>
<evidence type="ECO:0000256" key="8">
    <source>
        <dbReference type="SAM" id="Phobius"/>
    </source>
</evidence>
<dbReference type="GO" id="GO:0005886">
    <property type="term" value="C:plasma membrane"/>
    <property type="evidence" value="ECO:0007669"/>
    <property type="project" value="UniProtKB-SubCell"/>
</dbReference>
<evidence type="ECO:0000313" key="11">
    <source>
        <dbReference type="Proteomes" id="UP000030856"/>
    </source>
</evidence>
<evidence type="ECO:0000256" key="3">
    <source>
        <dbReference type="ARBA" id="ARBA00022676"/>
    </source>
</evidence>
<dbReference type="AlphaFoldDB" id="A0A0B0H7G7"/>
<dbReference type="GO" id="GO:0016763">
    <property type="term" value="F:pentosyltransferase activity"/>
    <property type="evidence" value="ECO:0007669"/>
    <property type="project" value="TreeGrafter"/>
</dbReference>
<keyword evidence="3" id="KW-0328">Glycosyltransferase</keyword>
<dbReference type="PANTHER" id="PTHR33908:SF11">
    <property type="entry name" value="MEMBRANE PROTEIN"/>
    <property type="match status" value="1"/>
</dbReference>
<feature type="transmembrane region" description="Helical" evidence="8">
    <location>
        <begin position="12"/>
        <end position="32"/>
    </location>
</feature>
<feature type="transmembrane region" description="Helical" evidence="8">
    <location>
        <begin position="288"/>
        <end position="309"/>
    </location>
</feature>
<name>A0A0B0H7G7_SOVGS</name>
<dbReference type="EMBL" id="JRAA01000002">
    <property type="protein sequence ID" value="KHF25055.1"/>
    <property type="molecule type" value="Genomic_DNA"/>
</dbReference>
<dbReference type="Pfam" id="PF13231">
    <property type="entry name" value="PMT_2"/>
    <property type="match status" value="1"/>
</dbReference>
<evidence type="ECO:0000256" key="6">
    <source>
        <dbReference type="ARBA" id="ARBA00022989"/>
    </source>
</evidence>
<feature type="transmembrane region" description="Helical" evidence="8">
    <location>
        <begin position="231"/>
        <end position="252"/>
    </location>
</feature>
<evidence type="ECO:0000256" key="1">
    <source>
        <dbReference type="ARBA" id="ARBA00004651"/>
    </source>
</evidence>
<protein>
    <recommendedName>
        <fullName evidence="9">Glycosyltransferase RgtA/B/C/D-like domain-containing protein</fullName>
    </recommendedName>
</protein>
<feature type="domain" description="Glycosyltransferase RgtA/B/C/D-like" evidence="9">
    <location>
        <begin position="100"/>
        <end position="239"/>
    </location>
</feature>
<feature type="transmembrane region" description="Helical" evidence="8">
    <location>
        <begin position="316"/>
        <end position="333"/>
    </location>
</feature>
<dbReference type="eggNOG" id="COG1807">
    <property type="taxonomic scope" value="Bacteria"/>
</dbReference>
<keyword evidence="11" id="KW-1185">Reference proteome</keyword>